<organism evidence="1 2">
    <name type="scientific">Kickxella alabastrina</name>
    <dbReference type="NCBI Taxonomy" id="61397"/>
    <lineage>
        <taxon>Eukaryota</taxon>
        <taxon>Fungi</taxon>
        <taxon>Fungi incertae sedis</taxon>
        <taxon>Zoopagomycota</taxon>
        <taxon>Kickxellomycotina</taxon>
        <taxon>Kickxellomycetes</taxon>
        <taxon>Kickxellales</taxon>
        <taxon>Kickxellaceae</taxon>
        <taxon>Kickxella</taxon>
    </lineage>
</organism>
<gene>
    <name evidence="1" type="primary">BUD6</name>
    <name evidence="1" type="ORF">LPJ66_001472</name>
</gene>
<protein>
    <submittedName>
        <fullName evidence="1">Bud site selection protein 6</fullName>
    </submittedName>
</protein>
<dbReference type="EMBL" id="JANBPG010000080">
    <property type="protein sequence ID" value="KAJ1900454.1"/>
    <property type="molecule type" value="Genomic_DNA"/>
</dbReference>
<name>A0ACC1IT79_9FUNG</name>
<accession>A0ACC1IT79</accession>
<evidence type="ECO:0000313" key="2">
    <source>
        <dbReference type="Proteomes" id="UP001150581"/>
    </source>
</evidence>
<keyword evidence="2" id="KW-1185">Reference proteome</keyword>
<dbReference type="Proteomes" id="UP001150581">
    <property type="component" value="Unassembled WGS sequence"/>
</dbReference>
<proteinExistence type="predicted"/>
<comment type="caution">
    <text evidence="1">The sequence shown here is derived from an EMBL/GenBank/DDBJ whole genome shotgun (WGS) entry which is preliminary data.</text>
</comment>
<sequence length="807" mass="89810">MNRDYTNYSGHASQSPEPREHHPGSGCVSPNTRPVPSMQRNYGNAYASGNYGVANGSLRSTRTSVNSGQAYGRSDQPIPRPPQGSLRRAHLGAFEDNAYAAQHLQPYVPDASERRTPDLYAQNDACRRSGQLEGARATPPPPLPPIVTSYPETDYYSSRPVNVRKYRMDEQEDRPVASQVDQLQQQQRFARRGSTASNQSAGYEPRGLRESLSPGSTGALGSARLIPGDASRKSPAPQRLYPSQRVEFGYSSPVRAILAQSPERDEIADIIADMSKTRMGSGEDNEDGDKRAGSVYLQLGDDTKRAKLVEKQPSMTTLMNLFIEKYQGRLAEDPEALPSIYVKDAKTGIFYELEDTRDVVDGSVLSWRTQPLVNATCSVGSPLQAADRSADIAPAEASEKELRTQQELDSLASIVKALSETVSQLPGQLRDEIRAASADYKKHTDEVLSAAVKAQSAGNRTSAAFVSPAPAIAMDFDDTEANRPGLLRSASLPAVHMAEMDELRDKLRRAEQTLAIERQAHREAETRASEDKETMAVELAKLKSDVSRHPNLLRVRIEEGKAMLKSEYRLLNVRFEDLDAMIQGMRKDVAQRGSIPSTLIMKNANAERKGIESGTRKLIKFINETRSDWKRTWEEELQNILKEQSFVKDVEQMLGELADDNNILGDVLNKLDKIIDLKLEERAKGDYASNAVAKFIDVVSADEAVDAKKDFLMQISCVDVDHARRLEALEAAEKLRQQELAFKVNEFDEELSEFVTLLKLRKTGGTEELERRRAEKDVEVMKEMLKSVEEAEQARRAKLAQRKQGKK</sequence>
<evidence type="ECO:0000313" key="1">
    <source>
        <dbReference type="EMBL" id="KAJ1900454.1"/>
    </source>
</evidence>
<reference evidence="1" key="1">
    <citation type="submission" date="2022-07" db="EMBL/GenBank/DDBJ databases">
        <title>Phylogenomic reconstructions and comparative analyses of Kickxellomycotina fungi.</title>
        <authorList>
            <person name="Reynolds N.K."/>
            <person name="Stajich J.E."/>
            <person name="Barry K."/>
            <person name="Grigoriev I.V."/>
            <person name="Crous P."/>
            <person name="Smith M.E."/>
        </authorList>
    </citation>
    <scope>NUCLEOTIDE SEQUENCE</scope>
    <source>
        <strain evidence="1">Benny 63K</strain>
    </source>
</reference>